<dbReference type="Proteomes" id="UP000184109">
    <property type="component" value="Unassembled WGS sequence"/>
</dbReference>
<dbReference type="RefSeq" id="WP_073117998.1">
    <property type="nucleotide sequence ID" value="NZ_BMEN01000001.1"/>
</dbReference>
<sequence length="169" mass="19591">MKILPIICLLFFQLLSAQMLEQPVEKRGFWTTIWGESPENGFKFLPFATHFQKSENPLIHGAFYTAINYKSFEVSVFNNSYNDFSMSFFYLRKIKITKKFSIDYGGGFLYGYKGRLQKVDAIPLNNTFLYSGNLNPTYGIALEYRLSKKIAISAMTNPAVIIYGLKYYW</sequence>
<feature type="chain" id="PRO_5013336616" description="Outer membrane protein beta-barrel domain-containing protein" evidence="1">
    <location>
        <begin position="18"/>
        <end position="169"/>
    </location>
</feature>
<keyword evidence="1" id="KW-0732">Signal</keyword>
<evidence type="ECO:0008006" key="4">
    <source>
        <dbReference type="Google" id="ProtNLM"/>
    </source>
</evidence>
<dbReference type="EMBL" id="FQXQ01000001">
    <property type="protein sequence ID" value="SHH39672.1"/>
    <property type="molecule type" value="Genomic_DNA"/>
</dbReference>
<reference evidence="3" key="1">
    <citation type="submission" date="2016-11" db="EMBL/GenBank/DDBJ databases">
        <authorList>
            <person name="Varghese N."/>
            <person name="Submissions S."/>
        </authorList>
    </citation>
    <scope>NUCLEOTIDE SEQUENCE [LARGE SCALE GENOMIC DNA]</scope>
    <source>
        <strain evidence="3">DSM 100572</strain>
    </source>
</reference>
<dbReference type="STRING" id="1195760.SAMN05444281_0394"/>
<dbReference type="OrthoDB" id="1202554at2"/>
<organism evidence="2 3">
    <name type="scientific">Wenyingzhuangia marina</name>
    <dbReference type="NCBI Taxonomy" id="1195760"/>
    <lineage>
        <taxon>Bacteria</taxon>
        <taxon>Pseudomonadati</taxon>
        <taxon>Bacteroidota</taxon>
        <taxon>Flavobacteriia</taxon>
        <taxon>Flavobacteriales</taxon>
        <taxon>Flavobacteriaceae</taxon>
        <taxon>Wenyingzhuangia</taxon>
    </lineage>
</organism>
<evidence type="ECO:0000256" key="1">
    <source>
        <dbReference type="SAM" id="SignalP"/>
    </source>
</evidence>
<accession>A0A1M5SMA8</accession>
<feature type="signal peptide" evidence="1">
    <location>
        <begin position="1"/>
        <end position="17"/>
    </location>
</feature>
<protein>
    <recommendedName>
        <fullName evidence="4">Outer membrane protein beta-barrel domain-containing protein</fullName>
    </recommendedName>
</protein>
<dbReference type="AlphaFoldDB" id="A0A1M5SMA8"/>
<evidence type="ECO:0000313" key="2">
    <source>
        <dbReference type="EMBL" id="SHH39672.1"/>
    </source>
</evidence>
<gene>
    <name evidence="2" type="ORF">SAMN05444281_0394</name>
</gene>
<proteinExistence type="predicted"/>
<name>A0A1M5SMA8_9FLAO</name>
<evidence type="ECO:0000313" key="3">
    <source>
        <dbReference type="Proteomes" id="UP000184109"/>
    </source>
</evidence>
<keyword evidence="3" id="KW-1185">Reference proteome</keyword>